<evidence type="ECO:0000256" key="3">
    <source>
        <dbReference type="ARBA" id="ARBA00023136"/>
    </source>
</evidence>
<dbReference type="EMBL" id="FNJL01000019">
    <property type="protein sequence ID" value="SDP63655.1"/>
    <property type="molecule type" value="Genomic_DNA"/>
</dbReference>
<feature type="region of interest" description="Disordered" evidence="7">
    <location>
        <begin position="15"/>
        <end position="88"/>
    </location>
</feature>
<name>A0A1H0UCA9_9BURK</name>
<keyword evidence="6 8" id="KW-0449">Lipoprotein</keyword>
<dbReference type="NCBIfam" id="NF047847">
    <property type="entry name" value="SS_mature_LptM"/>
    <property type="match status" value="1"/>
</dbReference>
<dbReference type="RefSeq" id="WP_377777333.1">
    <property type="nucleotide sequence ID" value="NZ_CP028290.1"/>
</dbReference>
<organism evidence="8 9">
    <name type="scientific">Paracidovorax cattleyae</name>
    <dbReference type="NCBI Taxonomy" id="80868"/>
    <lineage>
        <taxon>Bacteria</taxon>
        <taxon>Pseudomonadati</taxon>
        <taxon>Pseudomonadota</taxon>
        <taxon>Betaproteobacteria</taxon>
        <taxon>Burkholderiales</taxon>
        <taxon>Comamonadaceae</taxon>
        <taxon>Paracidovorax</taxon>
    </lineage>
</organism>
<dbReference type="Pfam" id="PF13627">
    <property type="entry name" value="LptM_cons"/>
    <property type="match status" value="1"/>
</dbReference>
<keyword evidence="3" id="KW-0472">Membrane</keyword>
<sequence>MSVLAAGTVAALTGCGQRGPLYLPGDAAASQRATLPQTLDPMRDAPTPSPIPVPSLAPAEPAMPASSPSTPSSAASPASSSPASATTP</sequence>
<dbReference type="Proteomes" id="UP000199317">
    <property type="component" value="Unassembled WGS sequence"/>
</dbReference>
<evidence type="ECO:0000256" key="1">
    <source>
        <dbReference type="ARBA" id="ARBA00004459"/>
    </source>
</evidence>
<keyword evidence="9" id="KW-1185">Reference proteome</keyword>
<keyword evidence="2" id="KW-0732">Signal</keyword>
<dbReference type="AlphaFoldDB" id="A0A1H0UCA9"/>
<proteinExistence type="predicted"/>
<evidence type="ECO:0000256" key="6">
    <source>
        <dbReference type="ARBA" id="ARBA00023288"/>
    </source>
</evidence>
<feature type="compositionally biased region" description="Low complexity" evidence="7">
    <location>
        <begin position="56"/>
        <end position="88"/>
    </location>
</feature>
<protein>
    <submittedName>
        <fullName evidence="8">Lipoprotein-attachment site-containing protein</fullName>
    </submittedName>
</protein>
<gene>
    <name evidence="8" type="ORF">SAMN04489708_11920</name>
</gene>
<dbReference type="InterPro" id="IPR032831">
    <property type="entry name" value="LptM_cons"/>
</dbReference>
<evidence type="ECO:0000256" key="4">
    <source>
        <dbReference type="ARBA" id="ARBA00023139"/>
    </source>
</evidence>
<keyword evidence="5" id="KW-0998">Cell outer membrane</keyword>
<evidence type="ECO:0000256" key="7">
    <source>
        <dbReference type="SAM" id="MobiDB-lite"/>
    </source>
</evidence>
<evidence type="ECO:0000313" key="8">
    <source>
        <dbReference type="EMBL" id="SDP63655.1"/>
    </source>
</evidence>
<keyword evidence="4" id="KW-0564">Palmitate</keyword>
<accession>A0A1H0UCA9</accession>
<evidence type="ECO:0000256" key="5">
    <source>
        <dbReference type="ARBA" id="ARBA00023237"/>
    </source>
</evidence>
<reference evidence="9" key="1">
    <citation type="submission" date="2016-10" db="EMBL/GenBank/DDBJ databases">
        <authorList>
            <person name="Varghese N."/>
            <person name="Submissions S."/>
        </authorList>
    </citation>
    <scope>NUCLEOTIDE SEQUENCE [LARGE SCALE GENOMIC DNA]</scope>
    <source>
        <strain evidence="9">DSM 17101</strain>
    </source>
</reference>
<evidence type="ECO:0000313" key="9">
    <source>
        <dbReference type="Proteomes" id="UP000199317"/>
    </source>
</evidence>
<dbReference type="GO" id="GO:0009279">
    <property type="term" value="C:cell outer membrane"/>
    <property type="evidence" value="ECO:0007669"/>
    <property type="project" value="UniProtKB-SubCell"/>
</dbReference>
<comment type="subcellular location">
    <subcellularLocation>
        <location evidence="1">Cell outer membrane</location>
        <topology evidence="1">Lipid-anchor</topology>
    </subcellularLocation>
</comment>
<evidence type="ECO:0000256" key="2">
    <source>
        <dbReference type="ARBA" id="ARBA00022729"/>
    </source>
</evidence>